<dbReference type="Proteomes" id="UP000201818">
    <property type="component" value="Segment"/>
</dbReference>
<evidence type="ECO:0000313" key="3">
    <source>
        <dbReference type="Proteomes" id="UP000201818"/>
    </source>
</evidence>
<dbReference type="GeneID" id="26516064"/>
<sequence>MTITIDLKEAAKTTFFAAFFLGSILAFAVAFVEVAGL</sequence>
<keyword evidence="1" id="KW-0472">Membrane</keyword>
<gene>
    <name evidence="2" type="ORF">BPPAER656_00110</name>
</gene>
<reference evidence="2 3" key="1">
    <citation type="submission" date="2015-10" db="EMBL/GenBank/DDBJ databases">
        <title>Complete Genome Sequence of the Pseudomonas phage YMC11/02/R656_PAE_BP.</title>
        <authorList>
            <person name="Jeon J."/>
            <person name="Yong D."/>
            <person name="Lee K."/>
        </authorList>
    </citation>
    <scope>NUCLEOTIDE SEQUENCE [LARGE SCALE GENOMIC DNA]</scope>
</reference>
<organism evidence="2 3">
    <name type="scientific">Pseudomonas phage YMC11/02/R656</name>
    <dbReference type="NCBI Taxonomy" id="1755689"/>
    <lineage>
        <taxon>Viruses</taxon>
        <taxon>Duplodnaviria</taxon>
        <taxon>Heunggongvirae</taxon>
        <taxon>Uroviricota</taxon>
        <taxon>Caudoviricetes</taxon>
        <taxon>Bugaksanvirus</taxon>
        <taxon>Bugaksanvirus R656</taxon>
    </lineage>
</organism>
<feature type="transmembrane region" description="Helical" evidence="1">
    <location>
        <begin position="15"/>
        <end position="35"/>
    </location>
</feature>
<keyword evidence="1" id="KW-0812">Transmembrane</keyword>
<accession>A0A0S2SY26</accession>
<keyword evidence="3" id="KW-1185">Reference proteome</keyword>
<keyword evidence="1" id="KW-1133">Transmembrane helix</keyword>
<proteinExistence type="predicted"/>
<dbReference type="EMBL" id="KT968831">
    <property type="protein sequence ID" value="ALP47832.1"/>
    <property type="molecule type" value="Genomic_DNA"/>
</dbReference>
<protein>
    <submittedName>
        <fullName evidence="2">Uncharacterized protein</fullName>
    </submittedName>
</protein>
<name>A0A0S2SY26_9CAUD</name>
<dbReference type="RefSeq" id="YP_009187408.1">
    <property type="nucleotide sequence ID" value="NC_028657.1"/>
</dbReference>
<dbReference type="KEGG" id="vg:26516064"/>
<evidence type="ECO:0000313" key="2">
    <source>
        <dbReference type="EMBL" id="ALP47832.1"/>
    </source>
</evidence>
<evidence type="ECO:0000256" key="1">
    <source>
        <dbReference type="SAM" id="Phobius"/>
    </source>
</evidence>